<evidence type="ECO:0000256" key="8">
    <source>
        <dbReference type="SAM" id="MobiDB-lite"/>
    </source>
</evidence>
<dbReference type="InterPro" id="IPR033762">
    <property type="entry name" value="MCM_OB"/>
</dbReference>
<dbReference type="OMA" id="RACSVQQ"/>
<dbReference type="InterPro" id="IPR041562">
    <property type="entry name" value="MCM_lid"/>
</dbReference>
<dbReference type="Gene3D" id="3.40.50.300">
    <property type="entry name" value="P-loop containing nucleotide triphosphate hydrolases"/>
    <property type="match status" value="1"/>
</dbReference>
<keyword evidence="4 7" id="KW-0067">ATP-binding</keyword>
<evidence type="ECO:0000256" key="5">
    <source>
        <dbReference type="ARBA" id="ARBA00023125"/>
    </source>
</evidence>
<dbReference type="InterPro" id="IPR001208">
    <property type="entry name" value="MCM_dom"/>
</dbReference>
<keyword evidence="5 7" id="KW-0238">DNA-binding</keyword>
<keyword evidence="3 7" id="KW-0547">Nucleotide-binding</keyword>
<accession>B4JFD0</accession>
<comment type="similarity">
    <text evidence="2 7">Belongs to the MCM family.</text>
</comment>
<evidence type="ECO:0000256" key="2">
    <source>
        <dbReference type="ARBA" id="ARBA00008010"/>
    </source>
</evidence>
<dbReference type="GO" id="GO:0005634">
    <property type="term" value="C:nucleus"/>
    <property type="evidence" value="ECO:0007669"/>
    <property type="project" value="UniProtKB-SubCell"/>
</dbReference>
<gene>
    <name evidence="10" type="primary">Dgri\GH18286</name>
    <name evidence="10" type="ORF">Dgri_GH18286</name>
</gene>
<evidence type="ECO:0000256" key="4">
    <source>
        <dbReference type="ARBA" id="ARBA00022840"/>
    </source>
</evidence>
<dbReference type="InterPro" id="IPR012340">
    <property type="entry name" value="NA-bd_OB-fold"/>
</dbReference>
<dbReference type="SUPFAM" id="SSF50249">
    <property type="entry name" value="Nucleic acid-binding proteins"/>
    <property type="match status" value="1"/>
</dbReference>
<dbReference type="PhylomeDB" id="B4JFD0"/>
<organism evidence="11">
    <name type="scientific">Drosophila grimshawi</name>
    <name type="common">Hawaiian fruit fly</name>
    <name type="synonym">Idiomyia grimshawi</name>
    <dbReference type="NCBI Taxonomy" id="7222"/>
    <lineage>
        <taxon>Eukaryota</taxon>
        <taxon>Metazoa</taxon>
        <taxon>Ecdysozoa</taxon>
        <taxon>Arthropoda</taxon>
        <taxon>Hexapoda</taxon>
        <taxon>Insecta</taxon>
        <taxon>Pterygota</taxon>
        <taxon>Neoptera</taxon>
        <taxon>Endopterygota</taxon>
        <taxon>Diptera</taxon>
        <taxon>Brachycera</taxon>
        <taxon>Muscomorpha</taxon>
        <taxon>Ephydroidea</taxon>
        <taxon>Drosophilidae</taxon>
        <taxon>Drosophila</taxon>
        <taxon>Hawaiian Drosophila</taxon>
    </lineage>
</organism>
<keyword evidence="11" id="KW-1185">Reference proteome</keyword>
<dbReference type="GO" id="GO:0005524">
    <property type="term" value="F:ATP binding"/>
    <property type="evidence" value="ECO:0007669"/>
    <property type="project" value="UniProtKB-KW"/>
</dbReference>
<comment type="subcellular location">
    <subcellularLocation>
        <location evidence="1">Nucleus</location>
    </subcellularLocation>
</comment>
<evidence type="ECO:0000256" key="6">
    <source>
        <dbReference type="ARBA" id="ARBA00023242"/>
    </source>
</evidence>
<dbReference type="Pfam" id="PF17855">
    <property type="entry name" value="MCM_lid"/>
    <property type="match status" value="1"/>
</dbReference>
<dbReference type="EMBL" id="CH916369">
    <property type="protein sequence ID" value="EDV93411.1"/>
    <property type="molecule type" value="Genomic_DNA"/>
</dbReference>
<dbReference type="Pfam" id="PF00493">
    <property type="entry name" value="MCM"/>
    <property type="match status" value="1"/>
</dbReference>
<feature type="domain" description="MCM C-terminal AAA(+) ATPase" evidence="9">
    <location>
        <begin position="432"/>
        <end position="624"/>
    </location>
</feature>
<dbReference type="Gene3D" id="2.20.28.10">
    <property type="match status" value="1"/>
</dbReference>
<dbReference type="InterPro" id="IPR031327">
    <property type="entry name" value="MCM"/>
</dbReference>
<dbReference type="Pfam" id="PF17207">
    <property type="entry name" value="MCM_OB"/>
    <property type="match status" value="1"/>
</dbReference>
<evidence type="ECO:0000313" key="11">
    <source>
        <dbReference type="Proteomes" id="UP000001070"/>
    </source>
</evidence>
<dbReference type="InterPro" id="IPR058767">
    <property type="entry name" value="MCM8_N"/>
</dbReference>
<dbReference type="PANTHER" id="PTHR11630">
    <property type="entry name" value="DNA REPLICATION LICENSING FACTOR MCM FAMILY MEMBER"/>
    <property type="match status" value="1"/>
</dbReference>
<dbReference type="HOGENOM" id="CLU_000995_7_2_1"/>
<dbReference type="InterPro" id="IPR027417">
    <property type="entry name" value="P-loop_NTPase"/>
</dbReference>
<dbReference type="Pfam" id="PF26065">
    <property type="entry name" value="MCM8_N"/>
    <property type="match status" value="1"/>
</dbReference>
<dbReference type="KEGG" id="dgr:6562967"/>
<dbReference type="GO" id="GO:0003697">
    <property type="term" value="F:single-stranded DNA binding"/>
    <property type="evidence" value="ECO:0007669"/>
    <property type="project" value="TreeGrafter"/>
</dbReference>
<dbReference type="InParanoid" id="B4JFD0"/>
<sequence>MNPPAAGRGKSRFVRGRARGGGGYRPYFYFRRNGQVIPAGGNRPDSAERGAATQPRGWNRSRVDGDSRRKRRPNVALDCSYLRPENYVAPEDALQVRSLLVDNPRSCPGWRLYFLREQYVADSELDKRIVAVEAHYQRNPQKYDLVLIRQRGCFHLPAASIVHDEQLKAVWPTLVQDLQQQPLRTLSTLALAMHTVVVNNCLDIAEEAADSIFPLVSTKDTYVPRTGRTRKIYVRPDDFVPVELISQITHARVDSLFAVRGIVSSVGEPTYSLAWHAFRCTRCQTEQSLRQRGNFTPRPYHCLKTQCSAKDNFLALRNSPYTRMGVRQIIRLEESSLSLLTDYDNTLPGQLDIELRHELVDAVHVGQEIIVTGVLKLRSLCDTSEEYTTATAGGDLQSYLRACSVQQARHVKREFNERDLEAISMINADTNSFKLLVQSLAPELHGHEMSKAACLLSLLGGNINVLLVGDPGIGKSQLLQNCAQITERGGHISGKRAAQTANQLGITFSGRNKRIMDAGALISASSAGHCLVDGVDKLASKQQLLLQCMQSGQLNIPLPGAFAAFTAQPSIIACANPQRGQYDQSRYLLQNIRITAALLKEFHLVYVLLDRPSTTRDISLTEHVRALHAGSKKRSQIAARYALKPKLSESMCQSSFYDAPVELADNQDSILQQDYDLDKRLEYNVVEDAELDLLPLILIKKFIAYARQSVKPVLNDAAASAIKRHFLELCRRSEAEHDQSQIGMGQLLGLISLAEARARLDLSEVVTPLHVRDVIAVLTESMAQTRLGAGQTDAPVSSSGKSSQLQSFVRMMQLKSAALGRRIFEFEELKEMGTRAGIMTGITKLVEIANIGGYLLKKGANMYEVVPD</sequence>
<name>B4JFD0_DROGR</name>
<keyword evidence="6" id="KW-0539">Nucleus</keyword>
<evidence type="ECO:0000256" key="1">
    <source>
        <dbReference type="ARBA" id="ARBA00004123"/>
    </source>
</evidence>
<dbReference type="Gene3D" id="2.40.50.140">
    <property type="entry name" value="Nucleic acid-binding proteins"/>
    <property type="match status" value="1"/>
</dbReference>
<feature type="compositionally biased region" description="Basic residues" evidence="8">
    <location>
        <begin position="9"/>
        <end position="18"/>
    </location>
</feature>
<dbReference type="Pfam" id="PF25051">
    <property type="entry name" value="WHD_MCM8"/>
    <property type="match status" value="1"/>
</dbReference>
<dbReference type="PROSITE" id="PS50051">
    <property type="entry name" value="MCM_2"/>
    <property type="match status" value="1"/>
</dbReference>
<dbReference type="PRINTS" id="PR01657">
    <property type="entry name" value="MCMFAMILY"/>
</dbReference>
<dbReference type="GO" id="GO:0017116">
    <property type="term" value="F:single-stranded DNA helicase activity"/>
    <property type="evidence" value="ECO:0007669"/>
    <property type="project" value="TreeGrafter"/>
</dbReference>
<dbReference type="AlphaFoldDB" id="B4JFD0"/>
<dbReference type="InterPro" id="IPR056875">
    <property type="entry name" value="MCM8/REC_WHD"/>
</dbReference>
<dbReference type="SMART" id="SM00350">
    <property type="entry name" value="MCM"/>
    <property type="match status" value="1"/>
</dbReference>
<dbReference type="GO" id="GO:0007131">
    <property type="term" value="P:reciprocal meiotic recombination"/>
    <property type="evidence" value="ECO:0007669"/>
    <property type="project" value="EnsemblMetazoa"/>
</dbReference>
<dbReference type="eggNOG" id="KOG0478">
    <property type="taxonomic scope" value="Eukaryota"/>
</dbReference>
<evidence type="ECO:0000256" key="7">
    <source>
        <dbReference type="RuleBase" id="RU004070"/>
    </source>
</evidence>
<dbReference type="PANTHER" id="PTHR11630:SF47">
    <property type="entry name" value="DNA HELICASE MCM8"/>
    <property type="match status" value="1"/>
</dbReference>
<evidence type="ECO:0000259" key="9">
    <source>
        <dbReference type="PROSITE" id="PS50051"/>
    </source>
</evidence>
<protein>
    <submittedName>
        <fullName evidence="10">GH18286</fullName>
    </submittedName>
</protein>
<proteinExistence type="inferred from homology"/>
<dbReference type="STRING" id="7222.B4JFD0"/>
<evidence type="ECO:0000313" key="10">
    <source>
        <dbReference type="EMBL" id="EDV93411.1"/>
    </source>
</evidence>
<dbReference type="Proteomes" id="UP000001070">
    <property type="component" value="Unassembled WGS sequence"/>
</dbReference>
<feature type="region of interest" description="Disordered" evidence="8">
    <location>
        <begin position="38"/>
        <end position="70"/>
    </location>
</feature>
<dbReference type="SUPFAM" id="SSF52540">
    <property type="entry name" value="P-loop containing nucleoside triphosphate hydrolases"/>
    <property type="match status" value="1"/>
</dbReference>
<dbReference type="OrthoDB" id="422555at2759"/>
<reference evidence="10 11" key="1">
    <citation type="journal article" date="2007" name="Nature">
        <title>Evolution of genes and genomes on the Drosophila phylogeny.</title>
        <authorList>
            <consortium name="Drosophila 12 Genomes Consortium"/>
            <person name="Clark A.G."/>
            <person name="Eisen M.B."/>
            <person name="Smith D.R."/>
            <person name="Bergman C.M."/>
            <person name="Oliver B."/>
            <person name="Markow T.A."/>
            <person name="Kaufman T.C."/>
            <person name="Kellis M."/>
            <person name="Gelbart W."/>
            <person name="Iyer V.N."/>
            <person name="Pollard D.A."/>
            <person name="Sackton T.B."/>
            <person name="Larracuente A.M."/>
            <person name="Singh N.D."/>
            <person name="Abad J.P."/>
            <person name="Abt D.N."/>
            <person name="Adryan B."/>
            <person name="Aguade M."/>
            <person name="Akashi H."/>
            <person name="Anderson W.W."/>
            <person name="Aquadro C.F."/>
            <person name="Ardell D.H."/>
            <person name="Arguello R."/>
            <person name="Artieri C.G."/>
            <person name="Barbash D.A."/>
            <person name="Barker D."/>
            <person name="Barsanti P."/>
            <person name="Batterham P."/>
            <person name="Batzoglou S."/>
            <person name="Begun D."/>
            <person name="Bhutkar A."/>
            <person name="Blanco E."/>
            <person name="Bosak S.A."/>
            <person name="Bradley R.K."/>
            <person name="Brand A.D."/>
            <person name="Brent M.R."/>
            <person name="Brooks A.N."/>
            <person name="Brown R.H."/>
            <person name="Butlin R.K."/>
            <person name="Caggese C."/>
            <person name="Calvi B.R."/>
            <person name="Bernardo de Carvalho A."/>
            <person name="Caspi A."/>
            <person name="Castrezana S."/>
            <person name="Celniker S.E."/>
            <person name="Chang J.L."/>
            <person name="Chapple C."/>
            <person name="Chatterji S."/>
            <person name="Chinwalla A."/>
            <person name="Civetta A."/>
            <person name="Clifton S.W."/>
            <person name="Comeron J.M."/>
            <person name="Costello J.C."/>
            <person name="Coyne J.A."/>
            <person name="Daub J."/>
            <person name="David R.G."/>
            <person name="Delcher A.L."/>
            <person name="Delehaunty K."/>
            <person name="Do C.B."/>
            <person name="Ebling H."/>
            <person name="Edwards K."/>
            <person name="Eickbush T."/>
            <person name="Evans J.D."/>
            <person name="Filipski A."/>
            <person name="Findeiss S."/>
            <person name="Freyhult E."/>
            <person name="Fulton L."/>
            <person name="Fulton R."/>
            <person name="Garcia A.C."/>
            <person name="Gardiner A."/>
            <person name="Garfield D.A."/>
            <person name="Garvin B.E."/>
            <person name="Gibson G."/>
            <person name="Gilbert D."/>
            <person name="Gnerre S."/>
            <person name="Godfrey J."/>
            <person name="Good R."/>
            <person name="Gotea V."/>
            <person name="Gravely B."/>
            <person name="Greenberg A.J."/>
            <person name="Griffiths-Jones S."/>
            <person name="Gross S."/>
            <person name="Guigo R."/>
            <person name="Gustafson E.A."/>
            <person name="Haerty W."/>
            <person name="Hahn M.W."/>
            <person name="Halligan D.L."/>
            <person name="Halpern A.L."/>
            <person name="Halter G.M."/>
            <person name="Han M.V."/>
            <person name="Heger A."/>
            <person name="Hillier L."/>
            <person name="Hinrichs A.S."/>
            <person name="Holmes I."/>
            <person name="Hoskins R.A."/>
            <person name="Hubisz M.J."/>
            <person name="Hultmark D."/>
            <person name="Huntley M.A."/>
            <person name="Jaffe D.B."/>
            <person name="Jagadeeshan S."/>
            <person name="Jeck W.R."/>
            <person name="Johnson J."/>
            <person name="Jones C.D."/>
            <person name="Jordan W.C."/>
            <person name="Karpen G.H."/>
            <person name="Kataoka E."/>
            <person name="Keightley P.D."/>
            <person name="Kheradpour P."/>
            <person name="Kirkness E.F."/>
            <person name="Koerich L.B."/>
            <person name="Kristiansen K."/>
            <person name="Kudrna D."/>
            <person name="Kulathinal R.J."/>
            <person name="Kumar S."/>
            <person name="Kwok R."/>
            <person name="Lander E."/>
            <person name="Langley C.H."/>
            <person name="Lapoint R."/>
            <person name="Lazzaro B.P."/>
            <person name="Lee S.J."/>
            <person name="Levesque L."/>
            <person name="Li R."/>
            <person name="Lin C.F."/>
            <person name="Lin M.F."/>
            <person name="Lindblad-Toh K."/>
            <person name="Llopart A."/>
            <person name="Long M."/>
            <person name="Low L."/>
            <person name="Lozovsky E."/>
            <person name="Lu J."/>
            <person name="Luo M."/>
            <person name="Machado C.A."/>
            <person name="Makalowski W."/>
            <person name="Marzo M."/>
            <person name="Matsuda M."/>
            <person name="Matzkin L."/>
            <person name="McAllister B."/>
            <person name="McBride C.S."/>
            <person name="McKernan B."/>
            <person name="McKernan K."/>
            <person name="Mendez-Lago M."/>
            <person name="Minx P."/>
            <person name="Mollenhauer M.U."/>
            <person name="Montooth K."/>
            <person name="Mount S.M."/>
            <person name="Mu X."/>
            <person name="Myers E."/>
            <person name="Negre B."/>
            <person name="Newfeld S."/>
            <person name="Nielsen R."/>
            <person name="Noor M.A."/>
            <person name="O'Grady P."/>
            <person name="Pachter L."/>
            <person name="Papaceit M."/>
            <person name="Parisi M.J."/>
            <person name="Parisi M."/>
            <person name="Parts L."/>
            <person name="Pedersen J.S."/>
            <person name="Pesole G."/>
            <person name="Phillippy A.M."/>
            <person name="Ponting C.P."/>
            <person name="Pop M."/>
            <person name="Porcelli D."/>
            <person name="Powell J.R."/>
            <person name="Prohaska S."/>
            <person name="Pruitt K."/>
            <person name="Puig M."/>
            <person name="Quesneville H."/>
            <person name="Ram K.R."/>
            <person name="Rand D."/>
            <person name="Rasmussen M.D."/>
            <person name="Reed L.K."/>
            <person name="Reenan R."/>
            <person name="Reily A."/>
            <person name="Remington K.A."/>
            <person name="Rieger T.T."/>
            <person name="Ritchie M.G."/>
            <person name="Robin C."/>
            <person name="Rogers Y.H."/>
            <person name="Rohde C."/>
            <person name="Rozas J."/>
            <person name="Rubenfield M.J."/>
            <person name="Ruiz A."/>
            <person name="Russo S."/>
            <person name="Salzberg S.L."/>
            <person name="Sanchez-Gracia A."/>
            <person name="Saranga D.J."/>
            <person name="Sato H."/>
            <person name="Schaeffer S.W."/>
            <person name="Schatz M.C."/>
            <person name="Schlenke T."/>
            <person name="Schwartz R."/>
            <person name="Segarra C."/>
            <person name="Singh R.S."/>
            <person name="Sirot L."/>
            <person name="Sirota M."/>
            <person name="Sisneros N.B."/>
            <person name="Smith C.D."/>
            <person name="Smith T.F."/>
            <person name="Spieth J."/>
            <person name="Stage D.E."/>
            <person name="Stark A."/>
            <person name="Stephan W."/>
            <person name="Strausberg R.L."/>
            <person name="Strempel S."/>
            <person name="Sturgill D."/>
            <person name="Sutton G."/>
            <person name="Sutton G.G."/>
            <person name="Tao W."/>
            <person name="Teichmann S."/>
            <person name="Tobari Y.N."/>
            <person name="Tomimura Y."/>
            <person name="Tsolas J.M."/>
            <person name="Valente V.L."/>
            <person name="Venter E."/>
            <person name="Venter J.C."/>
            <person name="Vicario S."/>
            <person name="Vieira F.G."/>
            <person name="Vilella A.J."/>
            <person name="Villasante A."/>
            <person name="Walenz B."/>
            <person name="Wang J."/>
            <person name="Wasserman M."/>
            <person name="Watts T."/>
            <person name="Wilson D."/>
            <person name="Wilson R.K."/>
            <person name="Wing R.A."/>
            <person name="Wolfner M.F."/>
            <person name="Wong A."/>
            <person name="Wong G.K."/>
            <person name="Wu C.I."/>
            <person name="Wu G."/>
            <person name="Yamamoto D."/>
            <person name="Yang H.P."/>
            <person name="Yang S.P."/>
            <person name="Yorke J.A."/>
            <person name="Yoshida K."/>
            <person name="Zdobnov E."/>
            <person name="Zhang P."/>
            <person name="Zhang Y."/>
            <person name="Zimin A.V."/>
            <person name="Baldwin J."/>
            <person name="Abdouelleil A."/>
            <person name="Abdulkadir J."/>
            <person name="Abebe A."/>
            <person name="Abera B."/>
            <person name="Abreu J."/>
            <person name="Acer S.C."/>
            <person name="Aftuck L."/>
            <person name="Alexander A."/>
            <person name="An P."/>
            <person name="Anderson E."/>
            <person name="Anderson S."/>
            <person name="Arachi H."/>
            <person name="Azer M."/>
            <person name="Bachantsang P."/>
            <person name="Barry A."/>
            <person name="Bayul T."/>
            <person name="Berlin A."/>
            <person name="Bessette D."/>
            <person name="Bloom T."/>
            <person name="Blye J."/>
            <person name="Boguslavskiy L."/>
            <person name="Bonnet C."/>
            <person name="Boukhgalter B."/>
            <person name="Bourzgui I."/>
            <person name="Brown A."/>
            <person name="Cahill P."/>
            <person name="Channer S."/>
            <person name="Cheshatsang Y."/>
            <person name="Chuda L."/>
            <person name="Citroen M."/>
            <person name="Collymore A."/>
            <person name="Cooke P."/>
            <person name="Costello M."/>
            <person name="D'Aco K."/>
            <person name="Daza R."/>
            <person name="De Haan G."/>
            <person name="DeGray S."/>
            <person name="DeMaso C."/>
            <person name="Dhargay N."/>
            <person name="Dooley K."/>
            <person name="Dooley E."/>
            <person name="Doricent M."/>
            <person name="Dorje P."/>
            <person name="Dorjee K."/>
            <person name="Dupes A."/>
            <person name="Elong R."/>
            <person name="Falk J."/>
            <person name="Farina A."/>
            <person name="Faro S."/>
            <person name="Ferguson D."/>
            <person name="Fisher S."/>
            <person name="Foley C.D."/>
            <person name="Franke A."/>
            <person name="Friedrich D."/>
            <person name="Gadbois L."/>
            <person name="Gearin G."/>
            <person name="Gearin C.R."/>
            <person name="Giannoukos G."/>
            <person name="Goode T."/>
            <person name="Graham J."/>
            <person name="Grandbois E."/>
            <person name="Grewal S."/>
            <person name="Gyaltsen K."/>
            <person name="Hafez N."/>
            <person name="Hagos B."/>
            <person name="Hall J."/>
            <person name="Henson C."/>
            <person name="Hollinger A."/>
            <person name="Honan T."/>
            <person name="Huard M.D."/>
            <person name="Hughes L."/>
            <person name="Hurhula B."/>
            <person name="Husby M.E."/>
            <person name="Kamat A."/>
            <person name="Kanga B."/>
            <person name="Kashin S."/>
            <person name="Khazanovich D."/>
            <person name="Kisner P."/>
            <person name="Lance K."/>
            <person name="Lara M."/>
            <person name="Lee W."/>
            <person name="Lennon N."/>
            <person name="Letendre F."/>
            <person name="LeVine R."/>
            <person name="Lipovsky A."/>
            <person name="Liu X."/>
            <person name="Liu J."/>
            <person name="Liu S."/>
            <person name="Lokyitsang T."/>
            <person name="Lokyitsang Y."/>
            <person name="Lubonja R."/>
            <person name="Lui A."/>
            <person name="MacDonald P."/>
            <person name="Magnisalis V."/>
            <person name="Maru K."/>
            <person name="Matthews C."/>
            <person name="McCusker W."/>
            <person name="McDonough S."/>
            <person name="Mehta T."/>
            <person name="Meldrim J."/>
            <person name="Meneus L."/>
            <person name="Mihai O."/>
            <person name="Mihalev A."/>
            <person name="Mihova T."/>
            <person name="Mittelman R."/>
            <person name="Mlenga V."/>
            <person name="Montmayeur A."/>
            <person name="Mulrain L."/>
            <person name="Navidi A."/>
            <person name="Naylor J."/>
            <person name="Negash T."/>
            <person name="Nguyen T."/>
            <person name="Nguyen N."/>
            <person name="Nicol R."/>
            <person name="Norbu C."/>
            <person name="Norbu N."/>
            <person name="Novod N."/>
            <person name="O'Neill B."/>
            <person name="Osman S."/>
            <person name="Markiewicz E."/>
            <person name="Oyono O.L."/>
            <person name="Patti C."/>
            <person name="Phunkhang P."/>
            <person name="Pierre F."/>
            <person name="Priest M."/>
            <person name="Raghuraman S."/>
            <person name="Rege F."/>
            <person name="Reyes R."/>
            <person name="Rise C."/>
            <person name="Rogov P."/>
            <person name="Ross K."/>
            <person name="Ryan E."/>
            <person name="Settipalli S."/>
            <person name="Shea T."/>
            <person name="Sherpa N."/>
            <person name="Shi L."/>
            <person name="Shih D."/>
            <person name="Sparrow T."/>
            <person name="Spaulding J."/>
            <person name="Stalker J."/>
            <person name="Stange-Thomann N."/>
            <person name="Stavropoulos S."/>
            <person name="Stone C."/>
            <person name="Strader C."/>
            <person name="Tesfaye S."/>
            <person name="Thomson T."/>
            <person name="Thoulutsang Y."/>
            <person name="Thoulutsang D."/>
            <person name="Topham K."/>
            <person name="Topping I."/>
            <person name="Tsamla T."/>
            <person name="Vassiliev H."/>
            <person name="Vo A."/>
            <person name="Wangchuk T."/>
            <person name="Wangdi T."/>
            <person name="Weiand M."/>
            <person name="Wilkinson J."/>
            <person name="Wilson A."/>
            <person name="Yadav S."/>
            <person name="Young G."/>
            <person name="Yu Q."/>
            <person name="Zembek L."/>
            <person name="Zhong D."/>
            <person name="Zimmer A."/>
            <person name="Zwirko Z."/>
            <person name="Jaffe D.B."/>
            <person name="Alvarez P."/>
            <person name="Brockman W."/>
            <person name="Butler J."/>
            <person name="Chin C."/>
            <person name="Gnerre S."/>
            <person name="Grabherr M."/>
            <person name="Kleber M."/>
            <person name="Mauceli E."/>
            <person name="MacCallum I."/>
        </authorList>
    </citation>
    <scope>NUCLEOTIDE SEQUENCE [LARGE SCALE GENOMIC DNA]</scope>
    <source>
        <strain evidence="11">Tucson 15287-2541.00</strain>
    </source>
</reference>
<feature type="region of interest" description="Disordered" evidence="8">
    <location>
        <begin position="1"/>
        <end position="24"/>
    </location>
</feature>
<evidence type="ECO:0000256" key="3">
    <source>
        <dbReference type="ARBA" id="ARBA00022741"/>
    </source>
</evidence>
<dbReference type="FunCoup" id="B4JFD0">
    <property type="interactions" value="284"/>
</dbReference>
<dbReference type="GO" id="GO:0042555">
    <property type="term" value="C:MCM complex"/>
    <property type="evidence" value="ECO:0007669"/>
    <property type="project" value="TreeGrafter"/>
</dbReference>
<dbReference type="CDD" id="cd22247">
    <property type="entry name" value="MCM8_WHD"/>
    <property type="match status" value="1"/>
</dbReference>